<organism evidence="7 8">
    <name type="scientific">Urbifossiella limnaea</name>
    <dbReference type="NCBI Taxonomy" id="2528023"/>
    <lineage>
        <taxon>Bacteria</taxon>
        <taxon>Pseudomonadati</taxon>
        <taxon>Planctomycetota</taxon>
        <taxon>Planctomycetia</taxon>
        <taxon>Gemmatales</taxon>
        <taxon>Gemmataceae</taxon>
        <taxon>Urbifossiella</taxon>
    </lineage>
</organism>
<dbReference type="GO" id="GO:0046872">
    <property type="term" value="F:metal ion binding"/>
    <property type="evidence" value="ECO:0007669"/>
    <property type="project" value="UniProtKB-KW"/>
</dbReference>
<evidence type="ECO:0000256" key="4">
    <source>
        <dbReference type="ARBA" id="ARBA00023136"/>
    </source>
</evidence>
<keyword evidence="2 6" id="KW-0812">Transmembrane</keyword>
<feature type="transmembrane region" description="Helical" evidence="6">
    <location>
        <begin position="126"/>
        <end position="147"/>
    </location>
</feature>
<dbReference type="Pfam" id="PF03006">
    <property type="entry name" value="HlyIII"/>
    <property type="match status" value="1"/>
</dbReference>
<feature type="transmembrane region" description="Helical" evidence="6">
    <location>
        <begin position="12"/>
        <end position="31"/>
    </location>
</feature>
<evidence type="ECO:0000256" key="5">
    <source>
        <dbReference type="PIRSR" id="PIRSR604254-1"/>
    </source>
</evidence>
<feature type="transmembrane region" description="Helical" evidence="6">
    <location>
        <begin position="38"/>
        <end position="57"/>
    </location>
</feature>
<evidence type="ECO:0000256" key="2">
    <source>
        <dbReference type="ARBA" id="ARBA00022692"/>
    </source>
</evidence>
<feature type="binding site" evidence="5">
    <location>
        <position position="189"/>
    </location>
    <ligand>
        <name>Zn(2+)</name>
        <dbReference type="ChEBI" id="CHEBI:29105"/>
    </ligand>
</feature>
<dbReference type="RefSeq" id="WP_202920409.1">
    <property type="nucleotide sequence ID" value="NZ_CP036273.1"/>
</dbReference>
<dbReference type="Proteomes" id="UP000319576">
    <property type="component" value="Chromosome"/>
</dbReference>
<accession>A0A517Y0I5</accession>
<evidence type="ECO:0000256" key="6">
    <source>
        <dbReference type="SAM" id="Phobius"/>
    </source>
</evidence>
<name>A0A517Y0I5_9BACT</name>
<proteinExistence type="predicted"/>
<feature type="binding site" evidence="5">
    <location>
        <position position="193"/>
    </location>
    <ligand>
        <name>Zn(2+)</name>
        <dbReference type="ChEBI" id="CHEBI:29105"/>
    </ligand>
</feature>
<comment type="subcellular location">
    <subcellularLocation>
        <location evidence="1">Membrane</location>
        <topology evidence="1">Multi-pass membrane protein</topology>
    </subcellularLocation>
</comment>
<dbReference type="InterPro" id="IPR004254">
    <property type="entry name" value="AdipoR/HlyIII-related"/>
</dbReference>
<evidence type="ECO:0000313" key="7">
    <source>
        <dbReference type="EMBL" id="QDU23274.1"/>
    </source>
</evidence>
<dbReference type="PANTHER" id="PTHR20855">
    <property type="entry name" value="ADIPOR/PROGESTIN RECEPTOR-RELATED"/>
    <property type="match status" value="1"/>
</dbReference>
<evidence type="ECO:0000256" key="1">
    <source>
        <dbReference type="ARBA" id="ARBA00004141"/>
    </source>
</evidence>
<keyword evidence="5" id="KW-0862">Zinc</keyword>
<feature type="binding site" evidence="5">
    <location>
        <position position="58"/>
    </location>
    <ligand>
        <name>Zn(2+)</name>
        <dbReference type="ChEBI" id="CHEBI:29105"/>
    </ligand>
</feature>
<evidence type="ECO:0000256" key="3">
    <source>
        <dbReference type="ARBA" id="ARBA00022989"/>
    </source>
</evidence>
<feature type="transmembrane region" description="Helical" evidence="6">
    <location>
        <begin position="101"/>
        <end position="120"/>
    </location>
</feature>
<sequence>MELRDPFSSATHLLAAVWAAYATLVLVRLAPRHPGRRASAVVYGLSMVLLYAASGLYHAVPADADAVRHLQTLDRSAIFVLIAGTNTPVIAALLRGRQRRWCLGVMWGVAAVGVAALWLLPRAPYWATVSLYVAMGWLGGLPVVAYYRAVGWRAMNWVLLGGVLYTGGAACDLFGWPELSPPPVRVGPHEVFHVFVVAASAAFFVFVARHAIGHERR</sequence>
<dbReference type="EMBL" id="CP036273">
    <property type="protein sequence ID" value="QDU23274.1"/>
    <property type="molecule type" value="Genomic_DNA"/>
</dbReference>
<dbReference type="GO" id="GO:0016020">
    <property type="term" value="C:membrane"/>
    <property type="evidence" value="ECO:0007669"/>
    <property type="project" value="UniProtKB-SubCell"/>
</dbReference>
<dbReference type="PANTHER" id="PTHR20855:SF3">
    <property type="entry name" value="LD03007P"/>
    <property type="match status" value="1"/>
</dbReference>
<keyword evidence="4 6" id="KW-0472">Membrane</keyword>
<reference evidence="7 8" key="1">
    <citation type="submission" date="2019-02" db="EMBL/GenBank/DDBJ databases">
        <title>Deep-cultivation of Planctomycetes and their phenomic and genomic characterization uncovers novel biology.</title>
        <authorList>
            <person name="Wiegand S."/>
            <person name="Jogler M."/>
            <person name="Boedeker C."/>
            <person name="Pinto D."/>
            <person name="Vollmers J."/>
            <person name="Rivas-Marin E."/>
            <person name="Kohn T."/>
            <person name="Peeters S.H."/>
            <person name="Heuer A."/>
            <person name="Rast P."/>
            <person name="Oberbeckmann S."/>
            <person name="Bunk B."/>
            <person name="Jeske O."/>
            <person name="Meyerdierks A."/>
            <person name="Storesund J.E."/>
            <person name="Kallscheuer N."/>
            <person name="Luecker S."/>
            <person name="Lage O.M."/>
            <person name="Pohl T."/>
            <person name="Merkel B.J."/>
            <person name="Hornburger P."/>
            <person name="Mueller R.-W."/>
            <person name="Bruemmer F."/>
            <person name="Labrenz M."/>
            <person name="Spormann A.M."/>
            <person name="Op den Camp H."/>
            <person name="Overmann J."/>
            <person name="Amann R."/>
            <person name="Jetten M.S.M."/>
            <person name="Mascher T."/>
            <person name="Medema M.H."/>
            <person name="Devos D.P."/>
            <person name="Kaster A.-K."/>
            <person name="Ovreas L."/>
            <person name="Rohde M."/>
            <person name="Galperin M.Y."/>
            <person name="Jogler C."/>
        </authorList>
    </citation>
    <scope>NUCLEOTIDE SEQUENCE [LARGE SCALE GENOMIC DNA]</scope>
    <source>
        <strain evidence="7 8">ETA_A1</strain>
    </source>
</reference>
<feature type="transmembrane region" description="Helical" evidence="6">
    <location>
        <begin position="154"/>
        <end position="176"/>
    </location>
</feature>
<protein>
    <submittedName>
        <fullName evidence="7">Hemolysin-III related</fullName>
    </submittedName>
</protein>
<keyword evidence="5" id="KW-0479">Metal-binding</keyword>
<dbReference type="KEGG" id="uli:ETAA1_52680"/>
<evidence type="ECO:0000313" key="8">
    <source>
        <dbReference type="Proteomes" id="UP000319576"/>
    </source>
</evidence>
<dbReference type="AlphaFoldDB" id="A0A517Y0I5"/>
<keyword evidence="8" id="KW-1185">Reference proteome</keyword>
<keyword evidence="3 6" id="KW-1133">Transmembrane helix</keyword>
<feature type="transmembrane region" description="Helical" evidence="6">
    <location>
        <begin position="191"/>
        <end position="212"/>
    </location>
</feature>
<feature type="transmembrane region" description="Helical" evidence="6">
    <location>
        <begin position="77"/>
        <end position="94"/>
    </location>
</feature>
<gene>
    <name evidence="7" type="ORF">ETAA1_52680</name>
</gene>